<reference evidence="3" key="3">
    <citation type="submission" date="2020-10" db="UniProtKB">
        <authorList>
            <consortium name="WormBaseParasite"/>
        </authorList>
    </citation>
    <scope>IDENTIFICATION</scope>
</reference>
<reference evidence="1" key="2">
    <citation type="submission" date="2014-06" db="EMBL/GenBank/DDBJ databases">
        <authorList>
            <person name="Aslett M."/>
        </authorList>
    </citation>
    <scope>NUCLEOTIDE SEQUENCE</scope>
</reference>
<evidence type="ECO:0000313" key="2">
    <source>
        <dbReference type="Proteomes" id="UP000492820"/>
    </source>
</evidence>
<evidence type="ECO:0000313" key="3">
    <source>
        <dbReference type="WBParaSite" id="EgrG_000986100"/>
    </source>
</evidence>
<dbReference type="WBParaSite" id="EgrG_000986100">
    <property type="protein sequence ID" value="EgrG_000986100"/>
    <property type="gene ID" value="EgrG_000986100"/>
</dbReference>
<gene>
    <name evidence="1" type="ORF">EgrG_000986100</name>
</gene>
<evidence type="ECO:0000313" key="1">
    <source>
        <dbReference type="EMBL" id="CDS17131.1"/>
    </source>
</evidence>
<reference evidence="1 2" key="1">
    <citation type="journal article" date="2013" name="Nature">
        <title>The genomes of four tapeworm species reveal adaptations to parasitism.</title>
        <authorList>
            <person name="Tsai I.J."/>
            <person name="Zarowiecki M."/>
            <person name="Holroyd N."/>
            <person name="Garciarrubio A."/>
            <person name="Sanchez-Flores A."/>
            <person name="Brooks K.L."/>
            <person name="Tracey A."/>
            <person name="Bobes R.J."/>
            <person name="Fragoso G."/>
            <person name="Sciutto E."/>
            <person name="Aslett M."/>
            <person name="Beasley H."/>
            <person name="Bennett H.M."/>
            <person name="Cai J."/>
            <person name="Camicia F."/>
            <person name="Clark R."/>
            <person name="Cucher M."/>
            <person name="De Silva N."/>
            <person name="Day T.A."/>
            <person name="Deplazes P."/>
            <person name="Estrada K."/>
            <person name="Fernandez C."/>
            <person name="Holland P.W."/>
            <person name="Hou J."/>
            <person name="Hu S."/>
            <person name="Huckvale T."/>
            <person name="Hung S.S."/>
            <person name="Kamenetzky L."/>
            <person name="Keane J.A."/>
            <person name="Kiss F."/>
            <person name="Koziol U."/>
            <person name="Lambert O."/>
            <person name="Liu K."/>
            <person name="Luo X."/>
            <person name="Luo Y."/>
            <person name="Macchiaroli N."/>
            <person name="Nichol S."/>
            <person name="Paps J."/>
            <person name="Parkinson J."/>
            <person name="Pouchkina-Stantcheva N."/>
            <person name="Riddiford N."/>
            <person name="Rosenzvit M."/>
            <person name="Salinas G."/>
            <person name="Wasmuth J.D."/>
            <person name="Zamanian M."/>
            <person name="Zheng Y."/>
            <person name="Cai X."/>
            <person name="Soberon X."/>
            <person name="Olson P.D."/>
            <person name="Laclette J.P."/>
            <person name="Brehm K."/>
            <person name="Berriman M."/>
            <person name="Garciarrubio A."/>
            <person name="Bobes R.J."/>
            <person name="Fragoso G."/>
            <person name="Sanchez-Flores A."/>
            <person name="Estrada K."/>
            <person name="Cevallos M.A."/>
            <person name="Morett E."/>
            <person name="Gonzalez V."/>
            <person name="Portillo T."/>
            <person name="Ochoa-Leyva A."/>
            <person name="Jose M.V."/>
            <person name="Sciutto E."/>
            <person name="Landa A."/>
            <person name="Jimenez L."/>
            <person name="Valdes V."/>
            <person name="Carrero J.C."/>
            <person name="Larralde C."/>
            <person name="Morales-Montor J."/>
            <person name="Limon-Lason J."/>
            <person name="Soberon X."/>
            <person name="Laclette J.P."/>
        </authorList>
    </citation>
    <scope>NUCLEOTIDE SEQUENCE [LARGE SCALE GENOMIC DNA]</scope>
</reference>
<dbReference type="EMBL" id="LK028577">
    <property type="protein sequence ID" value="CDS17131.1"/>
    <property type="molecule type" value="Genomic_DNA"/>
</dbReference>
<name>A0A068WBP9_ECHGR</name>
<accession>A0A068WBP9</accession>
<protein>
    <submittedName>
        <fullName evidence="1 3">Uncharacterized protein</fullName>
    </submittedName>
</protein>
<dbReference type="Proteomes" id="UP000492820">
    <property type="component" value="Unassembled WGS sequence"/>
</dbReference>
<dbReference type="AlphaFoldDB" id="A0A068WBP9"/>
<proteinExistence type="predicted"/>
<organism evidence="1">
    <name type="scientific">Echinococcus granulosus</name>
    <name type="common">Hydatid tapeworm</name>
    <dbReference type="NCBI Taxonomy" id="6210"/>
    <lineage>
        <taxon>Eukaryota</taxon>
        <taxon>Metazoa</taxon>
        <taxon>Spiralia</taxon>
        <taxon>Lophotrochozoa</taxon>
        <taxon>Platyhelminthes</taxon>
        <taxon>Cestoda</taxon>
        <taxon>Eucestoda</taxon>
        <taxon>Cyclophyllidea</taxon>
        <taxon>Taeniidae</taxon>
        <taxon>Echinococcus</taxon>
        <taxon>Echinococcus granulosus group</taxon>
    </lineage>
</organism>
<sequence>MRRHDDDDDDDDDDNPYEQFVYSVTRLYNQLVGRGARVFAPLRLAIRTREVHPSLLTDTTQRGLIDSPLDAGTHLCPPQNWDNRYTRNGFPTSFLFCIAFRSCRLNPAPLTLANRWRIRKLE</sequence>